<feature type="chain" id="PRO_5019259126" description="Adhesin domain-containing protein" evidence="1">
    <location>
        <begin position="32"/>
        <end position="216"/>
    </location>
</feature>
<sequence>MNRQRTTWSIAFCMIAGVTLASIPFTATAHAQEEKNIEAEYTVTAATEVEFDSGVGTITFERTEGDVMHVAIRAYKDDDTFFNKDGHVEDAELEAKQSGNRITLSVPKQDGIQIDWVIKLPKVARVDTDLGVGVIEGELWTTNLQFDLGVGEVNLDLYGDYSSVKVDVGVGDSTIKGTGNIENNRFLMTANSRAYSNGESRINIDNGVGEVTVHMH</sequence>
<feature type="signal peptide" evidence="1">
    <location>
        <begin position="1"/>
        <end position="31"/>
    </location>
</feature>
<evidence type="ECO:0000313" key="3">
    <source>
        <dbReference type="Proteomes" id="UP000288789"/>
    </source>
</evidence>
<name>A0A443Z6J8_9GAMM</name>
<evidence type="ECO:0000256" key="1">
    <source>
        <dbReference type="SAM" id="SignalP"/>
    </source>
</evidence>
<comment type="caution">
    <text evidence="2">The sequence shown here is derived from an EMBL/GenBank/DDBJ whole genome shotgun (WGS) entry which is preliminary data.</text>
</comment>
<gene>
    <name evidence="2" type="ORF">EGC76_03895</name>
</gene>
<keyword evidence="3" id="KW-1185">Reference proteome</keyword>
<dbReference type="OrthoDB" id="6239971at2"/>
<protein>
    <recommendedName>
        <fullName evidence="4">Adhesin domain-containing protein</fullName>
    </recommendedName>
</protein>
<dbReference type="Proteomes" id="UP000288789">
    <property type="component" value="Unassembled WGS sequence"/>
</dbReference>
<proteinExistence type="predicted"/>
<evidence type="ECO:0000313" key="2">
    <source>
        <dbReference type="EMBL" id="RWU12342.1"/>
    </source>
</evidence>
<keyword evidence="1" id="KW-0732">Signal</keyword>
<reference evidence="2 3" key="1">
    <citation type="submission" date="2018-12" db="EMBL/GenBank/DDBJ databases">
        <authorList>
            <person name="Li A."/>
            <person name="Zhang M."/>
            <person name="Zhu H."/>
        </authorList>
    </citation>
    <scope>NUCLEOTIDE SEQUENCE [LARGE SCALE GENOMIC DNA]</scope>
    <source>
        <strain evidence="2 3">R04H25</strain>
    </source>
</reference>
<accession>A0A443Z6J8</accession>
<dbReference type="AlphaFoldDB" id="A0A443Z6J8"/>
<organism evidence="2 3">
    <name type="scientific">Pseudidiomarina gelatinasegens</name>
    <dbReference type="NCBI Taxonomy" id="2487740"/>
    <lineage>
        <taxon>Bacteria</taxon>
        <taxon>Pseudomonadati</taxon>
        <taxon>Pseudomonadota</taxon>
        <taxon>Gammaproteobacteria</taxon>
        <taxon>Alteromonadales</taxon>
        <taxon>Idiomarinaceae</taxon>
        <taxon>Pseudidiomarina</taxon>
    </lineage>
</organism>
<dbReference type="EMBL" id="RSFE01000002">
    <property type="protein sequence ID" value="RWU12342.1"/>
    <property type="molecule type" value="Genomic_DNA"/>
</dbReference>
<dbReference type="RefSeq" id="WP_128351708.1">
    <property type="nucleotide sequence ID" value="NZ_RSFE01000002.1"/>
</dbReference>
<evidence type="ECO:0008006" key="4">
    <source>
        <dbReference type="Google" id="ProtNLM"/>
    </source>
</evidence>